<dbReference type="PANTHER" id="PTHR46402:SF2">
    <property type="entry name" value="HISTONE-LYSINE N-TRIMETHYLTRANSFERASE SMYD5"/>
    <property type="match status" value="1"/>
</dbReference>
<feature type="region of interest" description="Disordered" evidence="7">
    <location>
        <begin position="282"/>
        <end position="381"/>
    </location>
</feature>
<keyword evidence="3" id="KW-0949">S-adenosyl-L-methionine</keyword>
<evidence type="ECO:0000313" key="9">
    <source>
        <dbReference type="EMBL" id="KAJ5121381.1"/>
    </source>
</evidence>
<dbReference type="RefSeq" id="XP_056517885.1">
    <property type="nucleotide sequence ID" value="XM_056670086.1"/>
</dbReference>
<feature type="domain" description="SET" evidence="8">
    <location>
        <begin position="192"/>
        <end position="243"/>
    </location>
</feature>
<reference evidence="9" key="2">
    <citation type="journal article" date="2023" name="IMA Fungus">
        <title>Comparative genomic study of the Penicillium genus elucidates a diverse pangenome and 15 lateral gene transfer events.</title>
        <authorList>
            <person name="Petersen C."/>
            <person name="Sorensen T."/>
            <person name="Nielsen M.R."/>
            <person name="Sondergaard T.E."/>
            <person name="Sorensen J.L."/>
            <person name="Fitzpatrick D.A."/>
            <person name="Frisvad J.C."/>
            <person name="Nielsen K.L."/>
        </authorList>
    </citation>
    <scope>NUCLEOTIDE SEQUENCE</scope>
    <source>
        <strain evidence="9">IBT 22155</strain>
    </source>
</reference>
<dbReference type="Pfam" id="PF00856">
    <property type="entry name" value="SET"/>
    <property type="match status" value="1"/>
</dbReference>
<evidence type="ECO:0000256" key="5">
    <source>
        <dbReference type="ARBA" id="ARBA00044528"/>
    </source>
</evidence>
<dbReference type="InterPro" id="IPR001214">
    <property type="entry name" value="SET_dom"/>
</dbReference>
<dbReference type="InterPro" id="IPR046341">
    <property type="entry name" value="SET_dom_sf"/>
</dbReference>
<dbReference type="EMBL" id="JAPQKL010000007">
    <property type="protein sequence ID" value="KAJ5121381.1"/>
    <property type="molecule type" value="Genomic_DNA"/>
</dbReference>
<comment type="caution">
    <text evidence="9">The sequence shown here is derived from an EMBL/GenBank/DDBJ whole genome shotgun (WGS) entry which is preliminary data.</text>
</comment>
<dbReference type="SUPFAM" id="SSF82199">
    <property type="entry name" value="SET domain"/>
    <property type="match status" value="1"/>
</dbReference>
<protein>
    <recommendedName>
        <fullName evidence="5">Histone-lysine N-methyltransferase SET5</fullName>
    </recommendedName>
    <alternativeName>
        <fullName evidence="4">SET domain-containing protein 5</fullName>
    </alternativeName>
</protein>
<evidence type="ECO:0000256" key="1">
    <source>
        <dbReference type="ARBA" id="ARBA00022603"/>
    </source>
</evidence>
<dbReference type="GO" id="GO:0042799">
    <property type="term" value="F:histone H4K20 methyltransferase activity"/>
    <property type="evidence" value="ECO:0007669"/>
    <property type="project" value="TreeGrafter"/>
</dbReference>
<dbReference type="PANTHER" id="PTHR46402">
    <property type="entry name" value="SET AND MYND DOMAIN-CONTAINING PROTEIN 5"/>
    <property type="match status" value="1"/>
</dbReference>
<evidence type="ECO:0000259" key="8">
    <source>
        <dbReference type="Pfam" id="PF00856"/>
    </source>
</evidence>
<dbReference type="OrthoDB" id="438641at2759"/>
<dbReference type="GeneID" id="81409256"/>
<dbReference type="Gene3D" id="2.170.270.10">
    <property type="entry name" value="SET domain"/>
    <property type="match status" value="1"/>
</dbReference>
<dbReference type="Proteomes" id="UP001149079">
    <property type="component" value="Unassembled WGS sequence"/>
</dbReference>
<evidence type="ECO:0000313" key="10">
    <source>
        <dbReference type="Proteomes" id="UP001149079"/>
    </source>
</evidence>
<proteinExistence type="predicted"/>
<gene>
    <name evidence="9" type="ORF">N7515_009342</name>
</gene>
<feature type="compositionally biased region" description="Acidic residues" evidence="7">
    <location>
        <begin position="309"/>
        <end position="349"/>
    </location>
</feature>
<evidence type="ECO:0000256" key="7">
    <source>
        <dbReference type="SAM" id="MobiDB-lite"/>
    </source>
</evidence>
<evidence type="ECO:0000256" key="3">
    <source>
        <dbReference type="ARBA" id="ARBA00022691"/>
    </source>
</evidence>
<keyword evidence="1" id="KW-0489">Methyltransferase</keyword>
<name>A0A9W9GJG1_9EURO</name>
<dbReference type="AlphaFoldDB" id="A0A9W9GJG1"/>
<keyword evidence="10" id="KW-1185">Reference proteome</keyword>
<sequence>MAPSCREIARRTYHFSEFCGIDWGWLHDAMRPNVATWANNEYFTHNNEKHGTVLSLLLKSVLELTLHRRQEDPNLLAHEINELLILEAGTDSNEPWKDSWFPFTLAANIQVPFDILLNLGVDIFSELSFDTWVLQIVLRKFLVNAVPWEHARRDKKETFTETDGLKPMIYPEIQLRMMRQAEDFSAMDPSFSNLYIFPGLSMFNHSCRPYENAQWGYDRKVPNRVVIWAHRGIKAGEEIRVPYQRYRIGDTVDEDTGQNMQAGQMFGKNCECPRCQGRGLVPSTGKDRSQFGSPDWTPEYLGSRGADVPQEDEQEMDEQEMEEQEMDEQEMDEQEMDEQEMEEQEMDEKMDEKMDEDKDEAVAKDTEGAITMETGTSGAGA</sequence>
<dbReference type="GO" id="GO:0045814">
    <property type="term" value="P:negative regulation of gene expression, epigenetic"/>
    <property type="evidence" value="ECO:0007669"/>
    <property type="project" value="TreeGrafter"/>
</dbReference>
<evidence type="ECO:0000256" key="6">
    <source>
        <dbReference type="ARBA" id="ARBA00048619"/>
    </source>
</evidence>
<comment type="catalytic activity">
    <reaction evidence="6">
        <text>L-lysyl-[histone] + S-adenosyl-L-methionine = N(6)-methyl-L-lysyl-[histone] + S-adenosyl-L-homocysteine + H(+)</text>
        <dbReference type="Rhea" id="RHEA:10024"/>
        <dbReference type="Rhea" id="RHEA-COMP:9845"/>
        <dbReference type="Rhea" id="RHEA-COMP:9846"/>
        <dbReference type="ChEBI" id="CHEBI:15378"/>
        <dbReference type="ChEBI" id="CHEBI:29969"/>
        <dbReference type="ChEBI" id="CHEBI:57856"/>
        <dbReference type="ChEBI" id="CHEBI:59789"/>
        <dbReference type="ChEBI" id="CHEBI:61929"/>
    </reaction>
    <physiologicalReaction direction="left-to-right" evidence="6">
        <dbReference type="Rhea" id="RHEA:10025"/>
    </physiologicalReaction>
</comment>
<feature type="compositionally biased region" description="Basic and acidic residues" evidence="7">
    <location>
        <begin position="350"/>
        <end position="367"/>
    </location>
</feature>
<dbReference type="GO" id="GO:0032259">
    <property type="term" value="P:methylation"/>
    <property type="evidence" value="ECO:0007669"/>
    <property type="project" value="UniProtKB-KW"/>
</dbReference>
<reference evidence="9" key="1">
    <citation type="submission" date="2022-11" db="EMBL/GenBank/DDBJ databases">
        <authorList>
            <person name="Petersen C."/>
        </authorList>
    </citation>
    <scope>NUCLEOTIDE SEQUENCE</scope>
    <source>
        <strain evidence="9">IBT 22155</strain>
    </source>
</reference>
<evidence type="ECO:0000256" key="4">
    <source>
        <dbReference type="ARBA" id="ARBA00042380"/>
    </source>
</evidence>
<keyword evidence="2" id="KW-0808">Transferase</keyword>
<accession>A0A9W9GJG1</accession>
<organism evidence="9 10">
    <name type="scientific">Penicillium bovifimosum</name>
    <dbReference type="NCBI Taxonomy" id="126998"/>
    <lineage>
        <taxon>Eukaryota</taxon>
        <taxon>Fungi</taxon>
        <taxon>Dikarya</taxon>
        <taxon>Ascomycota</taxon>
        <taxon>Pezizomycotina</taxon>
        <taxon>Eurotiomycetes</taxon>
        <taxon>Eurotiomycetidae</taxon>
        <taxon>Eurotiales</taxon>
        <taxon>Aspergillaceae</taxon>
        <taxon>Penicillium</taxon>
    </lineage>
</organism>
<evidence type="ECO:0000256" key="2">
    <source>
        <dbReference type="ARBA" id="ARBA00022679"/>
    </source>
</evidence>